<feature type="domain" description="C-type lectin" evidence="2">
    <location>
        <begin position="37"/>
        <end position="186"/>
    </location>
</feature>
<dbReference type="Proteomes" id="UP000494206">
    <property type="component" value="Unassembled WGS sequence"/>
</dbReference>
<protein>
    <recommendedName>
        <fullName evidence="2">C-type lectin domain-containing protein</fullName>
    </recommendedName>
</protein>
<feature type="chain" id="PRO_5035948088" description="C-type lectin domain-containing protein" evidence="1">
    <location>
        <begin position="24"/>
        <end position="190"/>
    </location>
</feature>
<dbReference type="InterPro" id="IPR001304">
    <property type="entry name" value="C-type_lectin-like"/>
</dbReference>
<reference evidence="3 4" key="1">
    <citation type="submission" date="2020-04" db="EMBL/GenBank/DDBJ databases">
        <authorList>
            <person name="Laetsch R D."/>
            <person name="Stevens L."/>
            <person name="Kumar S."/>
            <person name="Blaxter L. M."/>
        </authorList>
    </citation>
    <scope>NUCLEOTIDE SEQUENCE [LARGE SCALE GENOMIC DNA]</scope>
</reference>
<comment type="caution">
    <text evidence="3">The sequence shown here is derived from an EMBL/GenBank/DDBJ whole genome shotgun (WGS) entry which is preliminary data.</text>
</comment>
<dbReference type="InterPro" id="IPR016186">
    <property type="entry name" value="C-type_lectin-like/link_sf"/>
</dbReference>
<dbReference type="Gene3D" id="3.10.100.10">
    <property type="entry name" value="Mannose-Binding Protein A, subunit A"/>
    <property type="match status" value="1"/>
</dbReference>
<dbReference type="PANTHER" id="PTHR23124">
    <property type="entry name" value="C-TYPE LECTIN DOMAIN-CONTAINING PROTEIN-RELATED-RELATED"/>
    <property type="match status" value="1"/>
</dbReference>
<dbReference type="CDD" id="cd00037">
    <property type="entry name" value="CLECT"/>
    <property type="match status" value="1"/>
</dbReference>
<keyword evidence="1" id="KW-0732">Signal</keyword>
<dbReference type="OrthoDB" id="5874563at2759"/>
<proteinExistence type="predicted"/>
<feature type="signal peptide" evidence="1">
    <location>
        <begin position="1"/>
        <end position="23"/>
    </location>
</feature>
<dbReference type="AlphaFoldDB" id="A0A8S1EUK6"/>
<gene>
    <name evidence="3" type="ORF">CBOVIS_LOCUS5729</name>
</gene>
<organism evidence="3 4">
    <name type="scientific">Caenorhabditis bovis</name>
    <dbReference type="NCBI Taxonomy" id="2654633"/>
    <lineage>
        <taxon>Eukaryota</taxon>
        <taxon>Metazoa</taxon>
        <taxon>Ecdysozoa</taxon>
        <taxon>Nematoda</taxon>
        <taxon>Chromadorea</taxon>
        <taxon>Rhabditida</taxon>
        <taxon>Rhabditina</taxon>
        <taxon>Rhabditomorpha</taxon>
        <taxon>Rhabditoidea</taxon>
        <taxon>Rhabditidae</taxon>
        <taxon>Peloderinae</taxon>
        <taxon>Caenorhabditis</taxon>
    </lineage>
</organism>
<evidence type="ECO:0000256" key="1">
    <source>
        <dbReference type="SAM" id="SignalP"/>
    </source>
</evidence>
<accession>A0A8S1EUK6</accession>
<dbReference type="InterPro" id="IPR016187">
    <property type="entry name" value="CTDL_fold"/>
</dbReference>
<evidence type="ECO:0000313" key="4">
    <source>
        <dbReference type="Proteomes" id="UP000494206"/>
    </source>
</evidence>
<dbReference type="SUPFAM" id="SSF56436">
    <property type="entry name" value="C-type lectin-like"/>
    <property type="match status" value="1"/>
</dbReference>
<evidence type="ECO:0000259" key="2">
    <source>
        <dbReference type="SMART" id="SM00034"/>
    </source>
</evidence>
<keyword evidence="4" id="KW-1185">Reference proteome</keyword>
<evidence type="ECO:0000313" key="3">
    <source>
        <dbReference type="EMBL" id="CAB3403226.1"/>
    </source>
</evidence>
<sequence length="190" mass="21807">MHRAVSFLVIFFWISFSIDNGAAQQCNCQLSCDQRRCPDSTWKKFTRTNGHVVCFKPVEKSMDFLTALTYCVQLVGNGTLMGIENQEELDYVKQLGKKWYHIGAYRNQDCNANQTELLKRPECTTDKMFQFFDGVTKGTFLWNNHWIEENPNSYYRNGEYESTVAIYDGLVGDWSNADVLQGALCGVTIC</sequence>
<dbReference type="EMBL" id="CADEPM010000003">
    <property type="protein sequence ID" value="CAB3403226.1"/>
    <property type="molecule type" value="Genomic_DNA"/>
</dbReference>
<dbReference type="SMART" id="SM00034">
    <property type="entry name" value="CLECT"/>
    <property type="match status" value="1"/>
</dbReference>
<name>A0A8S1EUK6_9PELO</name>